<protein>
    <submittedName>
        <fullName evidence="2">DUF5134 domain-containing protein</fullName>
    </submittedName>
</protein>
<keyword evidence="5" id="KW-1185">Reference proteome</keyword>
<dbReference type="EMBL" id="JAAGUX010000003">
    <property type="protein sequence ID" value="NEW54642.1"/>
    <property type="molecule type" value="Genomic_DNA"/>
</dbReference>
<feature type="transmembrane region" description="Helical" evidence="1">
    <location>
        <begin position="173"/>
        <end position="195"/>
    </location>
</feature>
<organism evidence="2 4">
    <name type="scientific">Nocardia cyriacigeorgica</name>
    <dbReference type="NCBI Taxonomy" id="135487"/>
    <lineage>
        <taxon>Bacteria</taxon>
        <taxon>Bacillati</taxon>
        <taxon>Actinomycetota</taxon>
        <taxon>Actinomycetes</taxon>
        <taxon>Mycobacteriales</taxon>
        <taxon>Nocardiaceae</taxon>
        <taxon>Nocardia</taxon>
    </lineage>
</organism>
<dbReference type="Proteomes" id="UP000468928">
    <property type="component" value="Unassembled WGS sequence"/>
</dbReference>
<evidence type="ECO:0000313" key="5">
    <source>
        <dbReference type="Proteomes" id="UP000470876"/>
    </source>
</evidence>
<dbReference type="InterPro" id="IPR033458">
    <property type="entry name" value="DUF5134"/>
</dbReference>
<dbReference type="EMBL" id="JAAGUZ010000008">
    <property type="protein sequence ID" value="NEW43691.1"/>
    <property type="molecule type" value="Genomic_DNA"/>
</dbReference>
<sequence>MAEFVLEYATVRWMAVAAFVVAGAVVAARVMATVPVHVAPAGSAGAVDQGCAVGRVVHVEVDSRAAPLGLRVGADDRESDAAHLIMCAVMLAMLVFPAHAHAHAMRGVLIAMAVAFGTLLMVRAAEWHAGGRVLPVARMSALGYHLLAATVMLYAMSGHTMSGHSGGPGTAPAIGLAVLFLADAAMMFVCAITGRHHRWLVHAGSRPAALVPHVVMDLGMVYMLVAAAAG</sequence>
<name>A0A6P1D2M4_9NOCA</name>
<keyword evidence="1" id="KW-0812">Transmembrane</keyword>
<proteinExistence type="predicted"/>
<evidence type="ECO:0000313" key="2">
    <source>
        <dbReference type="EMBL" id="NEW43691.1"/>
    </source>
</evidence>
<comment type="caution">
    <text evidence="2">The sequence shown here is derived from an EMBL/GenBank/DDBJ whole genome shotgun (WGS) entry which is preliminary data.</text>
</comment>
<keyword evidence="1" id="KW-0472">Membrane</keyword>
<accession>A0A6P1D2M4</accession>
<evidence type="ECO:0000256" key="1">
    <source>
        <dbReference type="SAM" id="Phobius"/>
    </source>
</evidence>
<gene>
    <name evidence="2" type="ORF">GV789_04355</name>
    <name evidence="3" type="ORF">GV794_03030</name>
</gene>
<keyword evidence="1" id="KW-1133">Transmembrane helix</keyword>
<feature type="transmembrane region" description="Helical" evidence="1">
    <location>
        <begin position="81"/>
        <end position="98"/>
    </location>
</feature>
<dbReference type="AlphaFoldDB" id="A0A6P1D2M4"/>
<evidence type="ECO:0000313" key="4">
    <source>
        <dbReference type="Proteomes" id="UP000468928"/>
    </source>
</evidence>
<evidence type="ECO:0000313" key="3">
    <source>
        <dbReference type="EMBL" id="NEW54642.1"/>
    </source>
</evidence>
<dbReference type="Proteomes" id="UP000470876">
    <property type="component" value="Unassembled WGS sequence"/>
</dbReference>
<feature type="transmembrane region" description="Helical" evidence="1">
    <location>
        <begin position="207"/>
        <end position="229"/>
    </location>
</feature>
<reference evidence="4 5" key="1">
    <citation type="submission" date="2020-01" db="EMBL/GenBank/DDBJ databases">
        <title>Genetics and antimicrobial susceptibilities of Nocardia species isolated from the soil; a comparison with species isolated from humans.</title>
        <authorList>
            <person name="Carrasco G."/>
            <person name="Monzon S."/>
            <person name="Sansegundo M."/>
            <person name="Garcia E."/>
            <person name="Garrido N."/>
            <person name="Medina M.J."/>
            <person name="Villalon P."/>
            <person name="Ramirez-Arocha A.C."/>
            <person name="Jimenez P."/>
            <person name="Cuesta I."/>
            <person name="Valdezate S."/>
        </authorList>
    </citation>
    <scope>NUCLEOTIDE SEQUENCE [LARGE SCALE GENOMIC DNA]</scope>
    <source>
        <strain evidence="2 4">CNM20110639</strain>
        <strain evidence="3 5">CNM20110649</strain>
    </source>
</reference>
<feature type="transmembrane region" description="Helical" evidence="1">
    <location>
        <begin position="142"/>
        <end position="161"/>
    </location>
</feature>
<dbReference type="Pfam" id="PF17197">
    <property type="entry name" value="DUF5134"/>
    <property type="match status" value="1"/>
</dbReference>
<feature type="transmembrane region" description="Helical" evidence="1">
    <location>
        <begin position="12"/>
        <end position="32"/>
    </location>
</feature>
<feature type="transmembrane region" description="Helical" evidence="1">
    <location>
        <begin position="104"/>
        <end position="122"/>
    </location>
</feature>
<dbReference type="RefSeq" id="WP_163823022.1">
    <property type="nucleotide sequence ID" value="NZ_JAAGUX010000003.1"/>
</dbReference>